<comment type="function">
    <text evidence="1">Mitochondrial DNA endonuclease involved in intron homing.</text>
</comment>
<evidence type="ECO:0000259" key="2">
    <source>
        <dbReference type="Pfam" id="PF03161"/>
    </source>
</evidence>
<dbReference type="InterPro" id="IPR027434">
    <property type="entry name" value="Homing_endonucl"/>
</dbReference>
<evidence type="ECO:0000313" key="3">
    <source>
        <dbReference type="EMBL" id="CCE89215.1"/>
    </source>
</evidence>
<name>L8B9D2_PHLRA</name>
<dbReference type="EMBL" id="HE613568">
    <property type="protein sequence ID" value="CCE89215.1"/>
    <property type="molecule type" value="Genomic_DNA"/>
</dbReference>
<reference evidence="3" key="1">
    <citation type="journal article" date="2014" name="PLoS ONE">
        <title>Mitochondrial Genome of Phlebia radiata Is the Second Largest (156 kbp) among Fungi and Features Signs of Genome Flexibility and Recent Recombination Events.</title>
        <authorList>
            <person name="Salavirta H."/>
            <person name="Oksanen I."/>
            <person name="Kuuskeri J."/>
            <person name="Makela M."/>
            <person name="Laine P."/>
            <person name="Paulin L."/>
            <person name="Lundell T."/>
        </authorList>
    </citation>
    <scope>NUCLEOTIDE SEQUENCE</scope>
    <source>
        <strain evidence="3">79</strain>
    </source>
</reference>
<dbReference type="RefSeq" id="YP_007374926.1">
    <property type="nucleotide sequence ID" value="NC_020148.1"/>
</dbReference>
<feature type="domain" description="Homing endonuclease LAGLIDADG" evidence="2">
    <location>
        <begin position="9"/>
        <end position="92"/>
    </location>
</feature>
<dbReference type="GO" id="GO:0004519">
    <property type="term" value="F:endonuclease activity"/>
    <property type="evidence" value="ECO:0007669"/>
    <property type="project" value="InterPro"/>
</dbReference>
<evidence type="ECO:0000256" key="1">
    <source>
        <dbReference type="ARBA" id="ARBA00002670"/>
    </source>
</evidence>
<dbReference type="Pfam" id="PF03161">
    <property type="entry name" value="LAGLIDADG_2"/>
    <property type="match status" value="1"/>
</dbReference>
<protein>
    <recommendedName>
        <fullName evidence="2">Homing endonuclease LAGLIDADG domain-containing protein</fullName>
    </recommendedName>
</protein>
<dbReference type="Gene3D" id="3.10.28.10">
    <property type="entry name" value="Homing endonucleases"/>
    <property type="match status" value="1"/>
</dbReference>
<dbReference type="AlphaFoldDB" id="L8B9D2"/>
<gene>
    <name evidence="3" type="ORF">PRA_mt0122</name>
</gene>
<dbReference type="InterPro" id="IPR004860">
    <property type="entry name" value="LAGLIDADG_dom"/>
</dbReference>
<geneLocation type="mitochondrion" evidence="3"/>
<organism evidence="3">
    <name type="scientific">Phlebia radiata</name>
    <name type="common">White-rot fungus</name>
    <dbReference type="NCBI Taxonomy" id="5308"/>
    <lineage>
        <taxon>Eukaryota</taxon>
        <taxon>Fungi</taxon>
        <taxon>Dikarya</taxon>
        <taxon>Basidiomycota</taxon>
        <taxon>Agaricomycotina</taxon>
        <taxon>Agaricomycetes</taxon>
        <taxon>Polyporales</taxon>
        <taxon>Meruliaceae</taxon>
        <taxon>Phlebia</taxon>
    </lineage>
</organism>
<sequence length="114" mass="12972">MFYKEIEGKFIKIIPDNIEQFLTPISLAIWFMDDGSKLGKGAKIATNCFKKTELLNLCKILKNKFNITVTIHSGGINKGYTLYISTSSMPTFSKLIKKYMLPSLYYKLGNFGLK</sequence>
<dbReference type="GeneID" id="14469549"/>
<proteinExistence type="predicted"/>
<keyword evidence="3" id="KW-0496">Mitochondrion</keyword>
<accession>L8B9D2</accession>
<dbReference type="SUPFAM" id="SSF55608">
    <property type="entry name" value="Homing endonucleases"/>
    <property type="match status" value="1"/>
</dbReference>